<keyword evidence="3" id="KW-1185">Reference proteome</keyword>
<gene>
    <name evidence="2" type="ORF">J2Z18_006179</name>
</gene>
<dbReference type="EMBL" id="JAGGKI010000038">
    <property type="protein sequence ID" value="MBP1897034.1"/>
    <property type="molecule type" value="Genomic_DNA"/>
</dbReference>
<feature type="chain" id="PRO_5045211166" description="DUF5626 domain-containing protein" evidence="1">
    <location>
        <begin position="24"/>
        <end position="152"/>
    </location>
</feature>
<organism evidence="2 3">
    <name type="scientific">Paenibacillus lactis</name>
    <dbReference type="NCBI Taxonomy" id="228574"/>
    <lineage>
        <taxon>Bacteria</taxon>
        <taxon>Bacillati</taxon>
        <taxon>Bacillota</taxon>
        <taxon>Bacilli</taxon>
        <taxon>Bacillales</taxon>
        <taxon>Paenibacillaceae</taxon>
        <taxon>Paenibacillus</taxon>
    </lineage>
</organism>
<dbReference type="GeneID" id="95408005"/>
<evidence type="ECO:0000313" key="2">
    <source>
        <dbReference type="EMBL" id="MBP1897034.1"/>
    </source>
</evidence>
<evidence type="ECO:0008006" key="4">
    <source>
        <dbReference type="Google" id="ProtNLM"/>
    </source>
</evidence>
<proteinExistence type="predicted"/>
<dbReference type="Proteomes" id="UP000706926">
    <property type="component" value="Unassembled WGS sequence"/>
</dbReference>
<name>A0ABS4FL92_9BACL</name>
<reference evidence="2 3" key="1">
    <citation type="submission" date="2021-03" db="EMBL/GenBank/DDBJ databases">
        <title>Genomic Encyclopedia of Type Strains, Phase IV (KMG-IV): sequencing the most valuable type-strain genomes for metagenomic binning, comparative biology and taxonomic classification.</title>
        <authorList>
            <person name="Goeker M."/>
        </authorList>
    </citation>
    <scope>NUCLEOTIDE SEQUENCE [LARGE SCALE GENOMIC DNA]</scope>
    <source>
        <strain evidence="2 3">DSM 15596</strain>
    </source>
</reference>
<protein>
    <recommendedName>
        <fullName evidence="4">DUF5626 domain-containing protein</fullName>
    </recommendedName>
</protein>
<feature type="signal peptide" evidence="1">
    <location>
        <begin position="1"/>
        <end position="23"/>
    </location>
</feature>
<evidence type="ECO:0000313" key="3">
    <source>
        <dbReference type="Proteomes" id="UP000706926"/>
    </source>
</evidence>
<accession>A0ABS4FL92</accession>
<keyword evidence="1" id="KW-0732">Signal</keyword>
<sequence>MKKLLTVALTLVMMMTLSISAFASSPELKIEEKSNSSVNGSETHANIVNDEIGVFARYNIDWNIPAGYDEYGVSQFSMSKGNTVEYNISWSPRAGLVRVGLYDRNSGNFYWEETDSRPPLSGKITVPYTSVWSLAVGNLSDQRINATGYFIY</sequence>
<evidence type="ECO:0000256" key="1">
    <source>
        <dbReference type="SAM" id="SignalP"/>
    </source>
</evidence>
<dbReference type="RefSeq" id="WP_007131082.1">
    <property type="nucleotide sequence ID" value="NZ_JAGGKI010000038.1"/>
</dbReference>
<comment type="caution">
    <text evidence="2">The sequence shown here is derived from an EMBL/GenBank/DDBJ whole genome shotgun (WGS) entry which is preliminary data.</text>
</comment>